<keyword evidence="4 13" id="KW-0812">Transmembrane</keyword>
<dbReference type="Gene3D" id="3.30.70.100">
    <property type="match status" value="1"/>
</dbReference>
<dbReference type="NCBIfam" id="TIGR01525">
    <property type="entry name" value="ATPase-IB_hvy"/>
    <property type="match status" value="1"/>
</dbReference>
<reference evidence="17 18" key="1">
    <citation type="journal article" date="2009" name="PLoS ONE">
        <title>Genome analysis of the anaerobic thermohalophilic bacterium Halothermothrix orenii.</title>
        <authorList>
            <person name="Mavromatis K."/>
            <person name="Ivanova N."/>
            <person name="Anderson I."/>
            <person name="Lykidis A."/>
            <person name="Hooper S.D."/>
            <person name="Sun H."/>
            <person name="Kunin V."/>
            <person name="Lapidus A."/>
            <person name="Hugenholtz P."/>
            <person name="Patel B."/>
            <person name="Kyrpides N.C."/>
        </authorList>
    </citation>
    <scope>NUCLEOTIDE SEQUENCE [LARGE SCALE GENOMIC DNA]</scope>
    <source>
        <strain evidence="18">H 168 / OCM 544 / DSM 9562</strain>
    </source>
</reference>
<keyword evidence="7 13" id="KW-0067">ATP-binding</keyword>
<keyword evidence="10 13" id="KW-0472">Membrane</keyword>
<organism evidence="17 18">
    <name type="scientific">Halothermothrix orenii (strain H 168 / OCM 544 / DSM 9562)</name>
    <dbReference type="NCBI Taxonomy" id="373903"/>
    <lineage>
        <taxon>Bacteria</taxon>
        <taxon>Bacillati</taxon>
        <taxon>Bacillota</taxon>
        <taxon>Clostridia</taxon>
        <taxon>Halanaerobiales</taxon>
        <taxon>Halothermotrichaceae</taxon>
        <taxon>Halothermothrix</taxon>
    </lineage>
</organism>
<evidence type="ECO:0000259" key="16">
    <source>
        <dbReference type="Pfam" id="PF00403"/>
    </source>
</evidence>
<feature type="transmembrane region" description="Helical" evidence="13">
    <location>
        <begin position="361"/>
        <end position="381"/>
    </location>
</feature>
<feature type="transmembrane region" description="Helical" evidence="13">
    <location>
        <begin position="156"/>
        <end position="176"/>
    </location>
</feature>
<feature type="domain" description="P-type ATPase A" evidence="15">
    <location>
        <begin position="242"/>
        <end position="342"/>
    </location>
</feature>
<dbReference type="Gene3D" id="3.40.1110.10">
    <property type="entry name" value="Calcium-transporting ATPase, cytoplasmic domain N"/>
    <property type="match status" value="1"/>
</dbReference>
<dbReference type="Gene3D" id="2.70.150.10">
    <property type="entry name" value="Calcium-transporting ATPase, cytoplasmic transduction domain A"/>
    <property type="match status" value="1"/>
</dbReference>
<evidence type="ECO:0000256" key="14">
    <source>
        <dbReference type="SAM" id="MobiDB-lite"/>
    </source>
</evidence>
<dbReference type="KEGG" id="hor:Hore_20930"/>
<dbReference type="InterPro" id="IPR027256">
    <property type="entry name" value="P-typ_ATPase_IB"/>
</dbReference>
<sequence>MLTNLKTRQETLPHNKKEGLSFIKKEYMLEGLFCANCAGKIVQEIKELPVVYDATLNLSTGRLIVFLKKQADFEAGLLISQVQEIADRIEPGLTVKPSGQNENQNRTNKAGETSTLKNKITSENEGKHQSYDLLLISGILLFALTLYFDYRGFDFVPFGIPLLYSVAYLLVGRSVLKLTIYNIGKRNFFDENFLMTVATLGAFGVGEFAEGVSVMLFYKIGEYLQERAVKRSRRSIKEMMDLKPDYANLIREGKIVQVSPEQVKPGDKIIIKPGERIPLDGRVIKGKSRLDTSSLTGESVTRAINKGDKVLAGAINKNSVLTVEVIKEYRESTVSRILNLVEEASNRKAATEKFITKFARYYTPAVVGIAAFISLIPPLIFPGSSFSNWLYRGLVFLVISCPCALVISIPLGYFAGIGRASRDGILVKGGNYLEGLANITRVIFDKTGTLSRGVFRVQEVSATGNYTGEKLLKLAATAEYYSHHPVADSIKEAYGKEPDLVNIEGYNEIPGQGIEATINGKEILLGNKTLMEREKVIGFKEASGEGSIVYVAVNKDYAGYIIISDELKSDSKKAIRSLKKLGIEDITMFTGDREKTAAAVSKRLGLDNYEASLLPGDKVAKLEEVLNGTYHGRVAFVGDGINDAPVLARADIGIAMGGLGSDAAVEAADVVIMTDEPSKLGKAIFIARRTRSIVWQNIVMSLGIKFLILVAGLFGLATMWAAVFADVGVALLAVLNSIRVLTLKK</sequence>
<evidence type="ECO:0000256" key="5">
    <source>
        <dbReference type="ARBA" id="ARBA00022723"/>
    </source>
</evidence>
<evidence type="ECO:0000256" key="11">
    <source>
        <dbReference type="ARBA" id="ARBA00039103"/>
    </source>
</evidence>
<keyword evidence="9 13" id="KW-1133">Transmembrane helix</keyword>
<proteinExistence type="inferred from homology"/>
<dbReference type="GO" id="GO:0005886">
    <property type="term" value="C:plasma membrane"/>
    <property type="evidence" value="ECO:0007669"/>
    <property type="project" value="UniProtKB-SubCell"/>
</dbReference>
<dbReference type="EMBL" id="CP001098">
    <property type="protein sequence ID" value="ACL70838.1"/>
    <property type="molecule type" value="Genomic_DNA"/>
</dbReference>
<dbReference type="FunFam" id="2.70.150.10:FF:000002">
    <property type="entry name" value="Copper-transporting ATPase 1, putative"/>
    <property type="match status" value="1"/>
</dbReference>
<evidence type="ECO:0000256" key="4">
    <source>
        <dbReference type="ARBA" id="ARBA00022692"/>
    </source>
</evidence>
<dbReference type="InterPro" id="IPR001757">
    <property type="entry name" value="P_typ_ATPase"/>
</dbReference>
<dbReference type="PRINTS" id="PR00941">
    <property type="entry name" value="CDATPASE"/>
</dbReference>
<gene>
    <name evidence="17" type="ordered locus">Hore_20930</name>
</gene>
<dbReference type="InterPro" id="IPR036163">
    <property type="entry name" value="HMA_dom_sf"/>
</dbReference>
<keyword evidence="6 13" id="KW-0547">Nucleotide-binding</keyword>
<dbReference type="OrthoDB" id="9760364at2"/>
<keyword evidence="3" id="KW-0104">Cadmium</keyword>
<keyword evidence="8" id="KW-1278">Translocase</keyword>
<evidence type="ECO:0000256" key="10">
    <source>
        <dbReference type="ARBA" id="ARBA00023136"/>
    </source>
</evidence>
<dbReference type="PANTHER" id="PTHR48085">
    <property type="entry name" value="CADMIUM/ZINC-TRANSPORTING ATPASE HMA2-RELATED"/>
    <property type="match status" value="1"/>
</dbReference>
<comment type="similarity">
    <text evidence="2 13">Belongs to the cation transport ATPase (P-type) (TC 3.A.3) family. Type IB subfamily.</text>
</comment>
<dbReference type="Pfam" id="PF00702">
    <property type="entry name" value="Hydrolase"/>
    <property type="match status" value="1"/>
</dbReference>
<evidence type="ECO:0000259" key="15">
    <source>
        <dbReference type="Pfam" id="PF00122"/>
    </source>
</evidence>
<dbReference type="GO" id="GO:0005524">
    <property type="term" value="F:ATP binding"/>
    <property type="evidence" value="ECO:0007669"/>
    <property type="project" value="UniProtKB-UniRule"/>
</dbReference>
<dbReference type="SFLD" id="SFLDS00003">
    <property type="entry name" value="Haloacid_Dehalogenase"/>
    <property type="match status" value="1"/>
</dbReference>
<dbReference type="GO" id="GO:0046872">
    <property type="term" value="F:metal ion binding"/>
    <property type="evidence" value="ECO:0007669"/>
    <property type="project" value="UniProtKB-KW"/>
</dbReference>
<feature type="transmembrane region" description="Helical" evidence="13">
    <location>
        <begin position="131"/>
        <end position="150"/>
    </location>
</feature>
<dbReference type="NCBIfam" id="TIGR01512">
    <property type="entry name" value="ATPase-IB2_Cd"/>
    <property type="match status" value="1"/>
</dbReference>
<dbReference type="SUPFAM" id="SSF55008">
    <property type="entry name" value="HMA, heavy metal-associated domain"/>
    <property type="match status" value="1"/>
</dbReference>
<dbReference type="InterPro" id="IPR008250">
    <property type="entry name" value="ATPase_P-typ_transduc_dom_A_sf"/>
</dbReference>
<dbReference type="AlphaFoldDB" id="B8CZY6"/>
<dbReference type="InterPro" id="IPR036412">
    <property type="entry name" value="HAD-like_sf"/>
</dbReference>
<dbReference type="GO" id="GO:0016887">
    <property type="term" value="F:ATP hydrolysis activity"/>
    <property type="evidence" value="ECO:0007669"/>
    <property type="project" value="InterPro"/>
</dbReference>
<protein>
    <recommendedName>
        <fullName evidence="11">Cd(2+)-exporting ATPase</fullName>
        <ecNumber evidence="11">7.2.2.21</ecNumber>
    </recommendedName>
</protein>
<evidence type="ECO:0000313" key="18">
    <source>
        <dbReference type="Proteomes" id="UP000000719"/>
    </source>
</evidence>
<accession>B8CZY6</accession>
<feature type="compositionally biased region" description="Polar residues" evidence="14">
    <location>
        <begin position="97"/>
        <end position="112"/>
    </location>
</feature>
<keyword evidence="5 13" id="KW-0479">Metal-binding</keyword>
<dbReference type="EC" id="7.2.2.21" evidence="11"/>
<name>B8CZY6_HALOH</name>
<feature type="domain" description="HMA" evidence="16">
    <location>
        <begin position="27"/>
        <end position="65"/>
    </location>
</feature>
<dbReference type="HOGENOM" id="CLU_001771_6_2_9"/>
<dbReference type="InterPro" id="IPR023214">
    <property type="entry name" value="HAD_sf"/>
</dbReference>
<dbReference type="Proteomes" id="UP000000719">
    <property type="component" value="Chromosome"/>
</dbReference>
<comment type="subcellular location">
    <subcellularLocation>
        <location evidence="1">Cell membrane</location>
        <topology evidence="1">Multi-pass membrane protein</topology>
    </subcellularLocation>
</comment>
<dbReference type="InterPro" id="IPR023298">
    <property type="entry name" value="ATPase_P-typ_TM_dom_sf"/>
</dbReference>
<feature type="transmembrane region" description="Helical" evidence="13">
    <location>
        <begin position="720"/>
        <end position="741"/>
    </location>
</feature>
<dbReference type="Gene3D" id="3.40.50.1000">
    <property type="entry name" value="HAD superfamily/HAD-like"/>
    <property type="match status" value="1"/>
</dbReference>
<evidence type="ECO:0000313" key="17">
    <source>
        <dbReference type="EMBL" id="ACL70838.1"/>
    </source>
</evidence>
<dbReference type="SUPFAM" id="SSF81653">
    <property type="entry name" value="Calcium ATPase, transduction domain A"/>
    <property type="match status" value="1"/>
</dbReference>
<feature type="transmembrane region" description="Helical" evidence="13">
    <location>
        <begin position="393"/>
        <end position="415"/>
    </location>
</feature>
<dbReference type="PANTHER" id="PTHR48085:SF5">
    <property type="entry name" value="CADMIUM_ZINC-TRANSPORTING ATPASE HMA4-RELATED"/>
    <property type="match status" value="1"/>
</dbReference>
<evidence type="ECO:0000256" key="1">
    <source>
        <dbReference type="ARBA" id="ARBA00004651"/>
    </source>
</evidence>
<evidence type="ECO:0000256" key="8">
    <source>
        <dbReference type="ARBA" id="ARBA00022967"/>
    </source>
</evidence>
<dbReference type="InterPro" id="IPR023299">
    <property type="entry name" value="ATPase_P-typ_cyto_dom_N"/>
</dbReference>
<dbReference type="SFLD" id="SFLDG00002">
    <property type="entry name" value="C1.7:_P-type_atpase_like"/>
    <property type="match status" value="1"/>
</dbReference>
<evidence type="ECO:0000256" key="2">
    <source>
        <dbReference type="ARBA" id="ARBA00006024"/>
    </source>
</evidence>
<dbReference type="SUPFAM" id="SSF56784">
    <property type="entry name" value="HAD-like"/>
    <property type="match status" value="1"/>
</dbReference>
<dbReference type="CDD" id="cd07548">
    <property type="entry name" value="P-type_ATPase-Cd_Zn_Co_like"/>
    <property type="match status" value="1"/>
</dbReference>
<evidence type="ECO:0000256" key="7">
    <source>
        <dbReference type="ARBA" id="ARBA00022840"/>
    </source>
</evidence>
<dbReference type="NCBIfam" id="TIGR01494">
    <property type="entry name" value="ATPase_P-type"/>
    <property type="match status" value="1"/>
</dbReference>
<dbReference type="PRINTS" id="PR00119">
    <property type="entry name" value="CATATPASE"/>
</dbReference>
<dbReference type="InterPro" id="IPR006121">
    <property type="entry name" value="HMA_dom"/>
</dbReference>
<keyword evidence="18" id="KW-1185">Reference proteome</keyword>
<dbReference type="Pfam" id="PF00122">
    <property type="entry name" value="E1-E2_ATPase"/>
    <property type="match status" value="1"/>
</dbReference>
<dbReference type="SUPFAM" id="SSF81665">
    <property type="entry name" value="Calcium ATPase, transmembrane domain M"/>
    <property type="match status" value="1"/>
</dbReference>
<dbReference type="GO" id="GO:0008551">
    <property type="term" value="F:P-type cadmium transporter activity"/>
    <property type="evidence" value="ECO:0007669"/>
    <property type="project" value="UniProtKB-EC"/>
</dbReference>
<dbReference type="STRING" id="373903.Hore_20930"/>
<keyword evidence="13" id="KW-1003">Cell membrane</keyword>
<evidence type="ECO:0000256" key="12">
    <source>
        <dbReference type="ARBA" id="ARBA00049338"/>
    </source>
</evidence>
<evidence type="ECO:0000256" key="13">
    <source>
        <dbReference type="RuleBase" id="RU362081"/>
    </source>
</evidence>
<dbReference type="InterPro" id="IPR044492">
    <property type="entry name" value="P_typ_ATPase_HD_dom"/>
</dbReference>
<evidence type="ECO:0000256" key="9">
    <source>
        <dbReference type="ARBA" id="ARBA00022989"/>
    </source>
</evidence>
<dbReference type="InterPro" id="IPR051014">
    <property type="entry name" value="Cation_Transport_ATPase_IB"/>
</dbReference>
<feature type="region of interest" description="Disordered" evidence="14">
    <location>
        <begin position="93"/>
        <end position="112"/>
    </location>
</feature>
<dbReference type="Pfam" id="PF00403">
    <property type="entry name" value="HMA"/>
    <property type="match status" value="1"/>
</dbReference>
<feature type="transmembrane region" description="Helical" evidence="13">
    <location>
        <begin position="694"/>
        <end position="714"/>
    </location>
</feature>
<comment type="catalytic activity">
    <reaction evidence="12">
        <text>Cd(2+)(in) + ATP + H2O = Cd(2+)(out) + ADP + phosphate + H(+)</text>
        <dbReference type="Rhea" id="RHEA:12132"/>
        <dbReference type="ChEBI" id="CHEBI:15377"/>
        <dbReference type="ChEBI" id="CHEBI:15378"/>
        <dbReference type="ChEBI" id="CHEBI:30616"/>
        <dbReference type="ChEBI" id="CHEBI:43474"/>
        <dbReference type="ChEBI" id="CHEBI:48775"/>
        <dbReference type="ChEBI" id="CHEBI:456216"/>
        <dbReference type="EC" id="7.2.2.21"/>
    </reaction>
</comment>
<dbReference type="SFLD" id="SFLDF00027">
    <property type="entry name" value="p-type_atpase"/>
    <property type="match status" value="1"/>
</dbReference>
<dbReference type="InterPro" id="IPR059000">
    <property type="entry name" value="ATPase_P-type_domA"/>
</dbReference>
<evidence type="ECO:0000256" key="3">
    <source>
        <dbReference type="ARBA" id="ARBA00022539"/>
    </source>
</evidence>
<dbReference type="RefSeq" id="WP_015923807.1">
    <property type="nucleotide sequence ID" value="NC_011899.1"/>
</dbReference>
<evidence type="ECO:0000256" key="6">
    <source>
        <dbReference type="ARBA" id="ARBA00022741"/>
    </source>
</evidence>
<dbReference type="CDD" id="cd00371">
    <property type="entry name" value="HMA"/>
    <property type="match status" value="1"/>
</dbReference>
<dbReference type="eggNOG" id="COG2217">
    <property type="taxonomic scope" value="Bacteria"/>
</dbReference>